<evidence type="ECO:0000256" key="1">
    <source>
        <dbReference type="ARBA" id="ARBA00023015"/>
    </source>
</evidence>
<organism evidence="6">
    <name type="scientific">uncultured Thermomicrobiales bacterium</name>
    <dbReference type="NCBI Taxonomy" id="1645740"/>
    <lineage>
        <taxon>Bacteria</taxon>
        <taxon>Pseudomonadati</taxon>
        <taxon>Thermomicrobiota</taxon>
        <taxon>Thermomicrobia</taxon>
        <taxon>Thermomicrobiales</taxon>
        <taxon>environmental samples</taxon>
    </lineage>
</organism>
<dbReference type="PROSITE" id="PS01081">
    <property type="entry name" value="HTH_TETR_1"/>
    <property type="match status" value="1"/>
</dbReference>
<dbReference type="GO" id="GO:0000976">
    <property type="term" value="F:transcription cis-regulatory region binding"/>
    <property type="evidence" value="ECO:0007669"/>
    <property type="project" value="TreeGrafter"/>
</dbReference>
<accession>A0A6J4VDA0</accession>
<feature type="DNA-binding region" description="H-T-H motif" evidence="4">
    <location>
        <begin position="21"/>
        <end position="40"/>
    </location>
</feature>
<dbReference type="EMBL" id="CADCWG010000263">
    <property type="protein sequence ID" value="CAA9572383.1"/>
    <property type="molecule type" value="Genomic_DNA"/>
</dbReference>
<evidence type="ECO:0000256" key="3">
    <source>
        <dbReference type="ARBA" id="ARBA00023163"/>
    </source>
</evidence>
<dbReference type="PANTHER" id="PTHR30055:SF238">
    <property type="entry name" value="MYCOFACTOCIN BIOSYNTHESIS TRANSCRIPTIONAL REGULATOR MFTR-RELATED"/>
    <property type="match status" value="1"/>
</dbReference>
<dbReference type="SUPFAM" id="SSF46689">
    <property type="entry name" value="Homeodomain-like"/>
    <property type="match status" value="1"/>
</dbReference>
<dbReference type="InterPro" id="IPR050109">
    <property type="entry name" value="HTH-type_TetR-like_transc_reg"/>
</dbReference>
<dbReference type="AlphaFoldDB" id="A0A6J4VDA0"/>
<dbReference type="InterPro" id="IPR041347">
    <property type="entry name" value="MftR_C"/>
</dbReference>
<dbReference type="InterPro" id="IPR023772">
    <property type="entry name" value="DNA-bd_HTH_TetR-type_CS"/>
</dbReference>
<proteinExistence type="predicted"/>
<evidence type="ECO:0000256" key="4">
    <source>
        <dbReference type="PROSITE-ProRule" id="PRU00335"/>
    </source>
</evidence>
<dbReference type="Pfam" id="PF17754">
    <property type="entry name" value="TetR_C_14"/>
    <property type="match status" value="1"/>
</dbReference>
<gene>
    <name evidence="6" type="ORF">AVDCRST_MAG49-3770</name>
</gene>
<sequence>MGRLQAAAFELFAEQGFERTTVAEISRRAGLTQRTFFNHFADKREVLFGLGSEFQREIVRELVACAGTLPPLDAVVRALQAASDAMFEERRAVVKRRYEIIAANPELQERELRKQAELTDAIAAALRGRGLDPETALLTASAGMLVQQTAVRRWTQPAESRPLRELLSDALHSLRTIAAHATDQWVASPET</sequence>
<keyword evidence="1" id="KW-0805">Transcription regulation</keyword>
<name>A0A6J4VDA0_9BACT</name>
<dbReference type="PROSITE" id="PS50977">
    <property type="entry name" value="HTH_TETR_2"/>
    <property type="match status" value="1"/>
</dbReference>
<feature type="domain" description="HTH tetR-type" evidence="5">
    <location>
        <begin position="1"/>
        <end position="58"/>
    </location>
</feature>
<dbReference type="PRINTS" id="PR00455">
    <property type="entry name" value="HTHTETR"/>
</dbReference>
<evidence type="ECO:0000313" key="6">
    <source>
        <dbReference type="EMBL" id="CAA9572383.1"/>
    </source>
</evidence>
<keyword evidence="2 4" id="KW-0238">DNA-binding</keyword>
<dbReference type="InterPro" id="IPR009057">
    <property type="entry name" value="Homeodomain-like_sf"/>
</dbReference>
<dbReference type="GO" id="GO:0003700">
    <property type="term" value="F:DNA-binding transcription factor activity"/>
    <property type="evidence" value="ECO:0007669"/>
    <property type="project" value="TreeGrafter"/>
</dbReference>
<dbReference type="Gene3D" id="1.10.357.10">
    <property type="entry name" value="Tetracycline Repressor, domain 2"/>
    <property type="match status" value="1"/>
</dbReference>
<dbReference type="Pfam" id="PF00440">
    <property type="entry name" value="TetR_N"/>
    <property type="match status" value="1"/>
</dbReference>
<evidence type="ECO:0000256" key="2">
    <source>
        <dbReference type="ARBA" id="ARBA00023125"/>
    </source>
</evidence>
<evidence type="ECO:0000259" key="5">
    <source>
        <dbReference type="PROSITE" id="PS50977"/>
    </source>
</evidence>
<reference evidence="6" key="1">
    <citation type="submission" date="2020-02" db="EMBL/GenBank/DDBJ databases">
        <authorList>
            <person name="Meier V. D."/>
        </authorList>
    </citation>
    <scope>NUCLEOTIDE SEQUENCE</scope>
    <source>
        <strain evidence="6">AVDCRST_MAG49</strain>
    </source>
</reference>
<dbReference type="PANTHER" id="PTHR30055">
    <property type="entry name" value="HTH-TYPE TRANSCRIPTIONAL REGULATOR RUTR"/>
    <property type="match status" value="1"/>
</dbReference>
<protein>
    <submittedName>
        <fullName evidence="6">Transcriptional regulator, AcrR family</fullName>
    </submittedName>
</protein>
<dbReference type="InterPro" id="IPR001647">
    <property type="entry name" value="HTH_TetR"/>
</dbReference>
<keyword evidence="3" id="KW-0804">Transcription</keyword>